<protein>
    <recommendedName>
        <fullName evidence="4">MARVEL domain-containing protein</fullName>
    </recommendedName>
</protein>
<evidence type="ECO:0000256" key="1">
    <source>
        <dbReference type="SAM" id="Phobius"/>
    </source>
</evidence>
<evidence type="ECO:0000313" key="2">
    <source>
        <dbReference type="EMBL" id="KJA17205.1"/>
    </source>
</evidence>
<dbReference type="OMA" id="RWRNIPM"/>
<gene>
    <name evidence="2" type="ORF">HYPSUDRAFT_70872</name>
</gene>
<sequence>MLSSVGKKKITAQVAFLVVDIIVLALAARVNAFNEFFYAADLFPLALAIVSLVVGVSLLALDLALADAYTARPQAEIAVFGVLAVLWLAFSAFSTARWAGVPLQCSAIPSQFADARTWCADLQALKAFVWIEFLMCLGIALFTLRYAIAQRARGNTHIFAGPLSRYVPRAPPAAGTFGYRGSEFLQFEKPF</sequence>
<feature type="transmembrane region" description="Helical" evidence="1">
    <location>
        <begin position="12"/>
        <end position="30"/>
    </location>
</feature>
<evidence type="ECO:0008006" key="4">
    <source>
        <dbReference type="Google" id="ProtNLM"/>
    </source>
</evidence>
<name>A0A0D2PA69_HYPSF</name>
<proteinExistence type="predicted"/>
<dbReference type="EMBL" id="KN817607">
    <property type="protein sequence ID" value="KJA17205.1"/>
    <property type="molecule type" value="Genomic_DNA"/>
</dbReference>
<feature type="transmembrane region" description="Helical" evidence="1">
    <location>
        <begin position="77"/>
        <end position="96"/>
    </location>
</feature>
<keyword evidence="1" id="KW-0812">Transmembrane</keyword>
<keyword evidence="3" id="KW-1185">Reference proteome</keyword>
<feature type="transmembrane region" description="Helical" evidence="1">
    <location>
        <begin position="42"/>
        <end position="65"/>
    </location>
</feature>
<keyword evidence="1" id="KW-1133">Transmembrane helix</keyword>
<evidence type="ECO:0000313" key="3">
    <source>
        <dbReference type="Proteomes" id="UP000054270"/>
    </source>
</evidence>
<dbReference type="OrthoDB" id="2793550at2759"/>
<accession>A0A0D2PA69</accession>
<dbReference type="AlphaFoldDB" id="A0A0D2PA69"/>
<dbReference type="Proteomes" id="UP000054270">
    <property type="component" value="Unassembled WGS sequence"/>
</dbReference>
<reference evidence="3" key="1">
    <citation type="submission" date="2014-04" db="EMBL/GenBank/DDBJ databases">
        <title>Evolutionary Origins and Diversification of the Mycorrhizal Mutualists.</title>
        <authorList>
            <consortium name="DOE Joint Genome Institute"/>
            <consortium name="Mycorrhizal Genomics Consortium"/>
            <person name="Kohler A."/>
            <person name="Kuo A."/>
            <person name="Nagy L.G."/>
            <person name="Floudas D."/>
            <person name="Copeland A."/>
            <person name="Barry K.W."/>
            <person name="Cichocki N."/>
            <person name="Veneault-Fourrey C."/>
            <person name="LaButti K."/>
            <person name="Lindquist E.A."/>
            <person name="Lipzen A."/>
            <person name="Lundell T."/>
            <person name="Morin E."/>
            <person name="Murat C."/>
            <person name="Riley R."/>
            <person name="Ohm R."/>
            <person name="Sun H."/>
            <person name="Tunlid A."/>
            <person name="Henrissat B."/>
            <person name="Grigoriev I.V."/>
            <person name="Hibbett D.S."/>
            <person name="Martin F."/>
        </authorList>
    </citation>
    <scope>NUCLEOTIDE SEQUENCE [LARGE SCALE GENOMIC DNA]</scope>
    <source>
        <strain evidence="3">FD-334 SS-4</strain>
    </source>
</reference>
<organism evidence="2 3">
    <name type="scientific">Hypholoma sublateritium (strain FD-334 SS-4)</name>
    <dbReference type="NCBI Taxonomy" id="945553"/>
    <lineage>
        <taxon>Eukaryota</taxon>
        <taxon>Fungi</taxon>
        <taxon>Dikarya</taxon>
        <taxon>Basidiomycota</taxon>
        <taxon>Agaricomycotina</taxon>
        <taxon>Agaricomycetes</taxon>
        <taxon>Agaricomycetidae</taxon>
        <taxon>Agaricales</taxon>
        <taxon>Agaricineae</taxon>
        <taxon>Strophariaceae</taxon>
        <taxon>Hypholoma</taxon>
    </lineage>
</organism>
<keyword evidence="1" id="KW-0472">Membrane</keyword>
<feature type="transmembrane region" description="Helical" evidence="1">
    <location>
        <begin position="127"/>
        <end position="148"/>
    </location>
</feature>